<accession>A0A6A1W480</accession>
<reference evidence="2 3" key="1">
    <citation type="journal article" date="2019" name="Plant Biotechnol. J.">
        <title>The red bayberry genome and genetic basis of sex determination.</title>
        <authorList>
            <person name="Jia H.M."/>
            <person name="Jia H.J."/>
            <person name="Cai Q.L."/>
            <person name="Wang Y."/>
            <person name="Zhao H.B."/>
            <person name="Yang W.F."/>
            <person name="Wang G.Y."/>
            <person name="Li Y.H."/>
            <person name="Zhan D.L."/>
            <person name="Shen Y.T."/>
            <person name="Niu Q.F."/>
            <person name="Chang L."/>
            <person name="Qiu J."/>
            <person name="Zhao L."/>
            <person name="Xie H.B."/>
            <person name="Fu W.Y."/>
            <person name="Jin J."/>
            <person name="Li X.W."/>
            <person name="Jiao Y."/>
            <person name="Zhou C.C."/>
            <person name="Tu T."/>
            <person name="Chai C.Y."/>
            <person name="Gao J.L."/>
            <person name="Fan L.J."/>
            <person name="van de Weg E."/>
            <person name="Wang J.Y."/>
            <person name="Gao Z.S."/>
        </authorList>
    </citation>
    <scope>NUCLEOTIDE SEQUENCE [LARGE SCALE GENOMIC DNA]</scope>
    <source>
        <tissue evidence="2">Leaves</tissue>
    </source>
</reference>
<feature type="domain" description="AIR9-like A9" evidence="1">
    <location>
        <begin position="11"/>
        <end position="91"/>
    </location>
</feature>
<dbReference type="PANTHER" id="PTHR31149:SF7">
    <property type="entry name" value="EXPRESSED PROTEIN"/>
    <property type="match status" value="1"/>
</dbReference>
<comment type="caution">
    <text evidence="2">The sequence shown here is derived from an EMBL/GenBank/DDBJ whole genome shotgun (WGS) entry which is preliminary data.</text>
</comment>
<evidence type="ECO:0000313" key="3">
    <source>
        <dbReference type="Proteomes" id="UP000516437"/>
    </source>
</evidence>
<sequence length="515" mass="55417">MTYSNLEGPGIENFQIIGDAVPGGMLLGCGYPVRGTSLCMFQWVRHLQDGTGQYIEGATNPEYVVTVDDVDKLIAVDCIPMDDKGHQGELVRLFANHQNKIKCDPEMQSEIDTHFARGKAKFSVLLLMGKFGVVWMVNISDKLMNAGSGSDFSSKFSESSHGFLAQRCVNIGGWYVVIVEYGRGRKVRAVMGPEGRYAYGWQILNRVFQEAVSHFNSLQLKVVPLRSPSIRPDVSFAAAVKVAKLMVGDDSRSGVEFGNGVTCAEKKEDVTSSDTHAKLEAAVSVPNFCILNEADSFCQGGELTANVSGSDVLVNLKDVWAQLVGLRSQVDKLEKLVIRLGVEVSLVVTPALVRDMPELGGSLVVEVSPVVNFVLVRDMLKLGGSHVLMSGVAMECSLKLGGAPVPCGLIRSSLGLSRLVPDDSRVVAVLQSGSEVASELIDYVVDEISCNSRQGVTVFSVMLLGMGFQVGFGSQFSVGGVVLIGDANIVKYVGVEVFFKGVCWEGWVVGGELLQ</sequence>
<dbReference type="Gene3D" id="2.60.40.2700">
    <property type="match status" value="1"/>
</dbReference>
<dbReference type="InterPro" id="IPR056284">
    <property type="entry name" value="AIR9-like_A9"/>
</dbReference>
<dbReference type="OrthoDB" id="1890867at2759"/>
<organism evidence="2 3">
    <name type="scientific">Morella rubra</name>
    <name type="common">Chinese bayberry</name>
    <dbReference type="NCBI Taxonomy" id="262757"/>
    <lineage>
        <taxon>Eukaryota</taxon>
        <taxon>Viridiplantae</taxon>
        <taxon>Streptophyta</taxon>
        <taxon>Embryophyta</taxon>
        <taxon>Tracheophyta</taxon>
        <taxon>Spermatophyta</taxon>
        <taxon>Magnoliopsida</taxon>
        <taxon>eudicotyledons</taxon>
        <taxon>Gunneridae</taxon>
        <taxon>Pentapetalae</taxon>
        <taxon>rosids</taxon>
        <taxon>fabids</taxon>
        <taxon>Fagales</taxon>
        <taxon>Myricaceae</taxon>
        <taxon>Morella</taxon>
    </lineage>
</organism>
<name>A0A6A1W480_9ROSI</name>
<dbReference type="PANTHER" id="PTHR31149">
    <property type="entry name" value="EXPRESSED PROTEIN"/>
    <property type="match status" value="1"/>
</dbReference>
<dbReference type="GO" id="GO:0005886">
    <property type="term" value="C:plasma membrane"/>
    <property type="evidence" value="ECO:0007669"/>
    <property type="project" value="TreeGrafter"/>
</dbReference>
<dbReference type="EMBL" id="RXIC02000021">
    <property type="protein sequence ID" value="KAB1220032.1"/>
    <property type="molecule type" value="Genomic_DNA"/>
</dbReference>
<dbReference type="AlphaFoldDB" id="A0A6A1W480"/>
<gene>
    <name evidence="2" type="ORF">CJ030_MR3G001921</name>
</gene>
<dbReference type="Pfam" id="PF23197">
    <property type="entry name" value="IG_AIR9"/>
    <property type="match status" value="1"/>
</dbReference>
<dbReference type="Proteomes" id="UP000516437">
    <property type="component" value="Chromosome 3"/>
</dbReference>
<proteinExistence type="predicted"/>
<keyword evidence="3" id="KW-1185">Reference proteome</keyword>
<protein>
    <recommendedName>
        <fullName evidence="1">AIR9-like A9 domain-containing protein</fullName>
    </recommendedName>
</protein>
<evidence type="ECO:0000259" key="1">
    <source>
        <dbReference type="Pfam" id="PF23197"/>
    </source>
</evidence>
<evidence type="ECO:0000313" key="2">
    <source>
        <dbReference type="EMBL" id="KAB1220032.1"/>
    </source>
</evidence>